<keyword evidence="3" id="KW-1185">Reference proteome</keyword>
<organism evidence="2 3">
    <name type="scientific">Rhynchospora tenuis</name>
    <dbReference type="NCBI Taxonomy" id="198213"/>
    <lineage>
        <taxon>Eukaryota</taxon>
        <taxon>Viridiplantae</taxon>
        <taxon>Streptophyta</taxon>
        <taxon>Embryophyta</taxon>
        <taxon>Tracheophyta</taxon>
        <taxon>Spermatophyta</taxon>
        <taxon>Magnoliopsida</taxon>
        <taxon>Liliopsida</taxon>
        <taxon>Poales</taxon>
        <taxon>Cyperaceae</taxon>
        <taxon>Cyperoideae</taxon>
        <taxon>Rhynchosporeae</taxon>
        <taxon>Rhynchospora</taxon>
    </lineage>
</organism>
<protein>
    <recommendedName>
        <fullName evidence="1">F-box domain-containing protein</fullName>
    </recommendedName>
</protein>
<dbReference type="InterPro" id="IPR001810">
    <property type="entry name" value="F-box_dom"/>
</dbReference>
<dbReference type="PANTHER" id="PTHR31900">
    <property type="entry name" value="F-BOX/RNI SUPERFAMILY PROTEIN-RELATED"/>
    <property type="match status" value="1"/>
</dbReference>
<comment type="caution">
    <text evidence="2">The sequence shown here is derived from an EMBL/GenBank/DDBJ whole genome shotgun (WGS) entry which is preliminary data.</text>
</comment>
<dbReference type="Proteomes" id="UP001210211">
    <property type="component" value="Unassembled WGS sequence"/>
</dbReference>
<reference evidence="2 3" key="1">
    <citation type="journal article" date="2022" name="Cell">
        <title>Repeat-based holocentromeres influence genome architecture and karyotype evolution.</title>
        <authorList>
            <person name="Hofstatter P.G."/>
            <person name="Thangavel G."/>
            <person name="Lux T."/>
            <person name="Neumann P."/>
            <person name="Vondrak T."/>
            <person name="Novak P."/>
            <person name="Zhang M."/>
            <person name="Costa L."/>
            <person name="Castellani M."/>
            <person name="Scott A."/>
            <person name="Toegelov H."/>
            <person name="Fuchs J."/>
            <person name="Mata-Sucre Y."/>
            <person name="Dias Y."/>
            <person name="Vanzela A.L.L."/>
            <person name="Huettel B."/>
            <person name="Almeida C.C.S."/>
            <person name="Simkova H."/>
            <person name="Souza G."/>
            <person name="Pedrosa-Harand A."/>
            <person name="Macas J."/>
            <person name="Mayer K.F.X."/>
            <person name="Houben A."/>
            <person name="Marques A."/>
        </authorList>
    </citation>
    <scope>NUCLEOTIDE SEQUENCE [LARGE SCALE GENOMIC DNA]</scope>
    <source>
        <strain evidence="2">RhyTen1mFocal</strain>
    </source>
</reference>
<dbReference type="PROSITE" id="PS50181">
    <property type="entry name" value="FBOX"/>
    <property type="match status" value="1"/>
</dbReference>
<dbReference type="Gene3D" id="3.80.10.10">
    <property type="entry name" value="Ribonuclease Inhibitor"/>
    <property type="match status" value="1"/>
</dbReference>
<feature type="domain" description="F-box" evidence="1">
    <location>
        <begin position="17"/>
        <end position="65"/>
    </location>
</feature>
<dbReference type="EMBL" id="JAMRDG010000001">
    <property type="protein sequence ID" value="KAJ3705165.1"/>
    <property type="molecule type" value="Genomic_DNA"/>
</dbReference>
<dbReference type="SUPFAM" id="SSF81383">
    <property type="entry name" value="F-box domain"/>
    <property type="match status" value="1"/>
</dbReference>
<proteinExistence type="predicted"/>
<gene>
    <name evidence="2" type="ORF">LUZ61_008870</name>
</gene>
<evidence type="ECO:0000313" key="2">
    <source>
        <dbReference type="EMBL" id="KAJ3705165.1"/>
    </source>
</evidence>
<accession>A0AAD5ZW55</accession>
<sequence>MDGRRRQRMGADFDLNSDFLSSMPAELIAQILVKLPVREAVRTSILSSKWKFLWASIPDLVFRGVITESTVDKLLLAHQGPILKFELDCPRASNEAISRWLLILSQNDLKGLYLCFDGTAGCKVPSSLFSCHKLENLEIYGITIEKFVLGCPLLETLELFHFVEGGCLTICAPNLKRLDLFGTFTDLLLETPKLIYAGIFLSNMPHGYLDSVPANDGCKSKLLRTISALSNIEELKIGSEFCEYLASGPIPEKLPVTFHHLKKLLIHLDGGSKEVNTALCIFRNAPNLKKLCLTVPGQNIWEEERITRISFLQQLEVVEVCAFEDAVSMLAFAKFILGTAQLQKLVIDKDDIDELDDGMGFVMKLASLPRLASRAVIVFYESSRY</sequence>
<dbReference type="PANTHER" id="PTHR31900:SF27">
    <property type="entry name" value="FBD DOMAIN-CONTAINING PROTEIN"/>
    <property type="match status" value="1"/>
</dbReference>
<dbReference type="AlphaFoldDB" id="A0AAD5ZW55"/>
<dbReference type="SUPFAM" id="SSF52047">
    <property type="entry name" value="RNI-like"/>
    <property type="match status" value="1"/>
</dbReference>
<dbReference type="InterPro" id="IPR050232">
    <property type="entry name" value="FBL13/AtMIF1-like"/>
</dbReference>
<evidence type="ECO:0000259" key="1">
    <source>
        <dbReference type="PROSITE" id="PS50181"/>
    </source>
</evidence>
<dbReference type="Pfam" id="PF00646">
    <property type="entry name" value="F-box"/>
    <property type="match status" value="1"/>
</dbReference>
<name>A0AAD5ZW55_9POAL</name>
<dbReference type="InterPro" id="IPR036047">
    <property type="entry name" value="F-box-like_dom_sf"/>
</dbReference>
<evidence type="ECO:0000313" key="3">
    <source>
        <dbReference type="Proteomes" id="UP001210211"/>
    </source>
</evidence>
<dbReference type="InterPro" id="IPR032675">
    <property type="entry name" value="LRR_dom_sf"/>
</dbReference>